<evidence type="ECO:0000313" key="3">
    <source>
        <dbReference type="Proteomes" id="UP000799118"/>
    </source>
</evidence>
<evidence type="ECO:0000313" key="2">
    <source>
        <dbReference type="EMBL" id="KAE9387128.1"/>
    </source>
</evidence>
<dbReference type="OrthoDB" id="3048978at2759"/>
<feature type="compositionally biased region" description="Acidic residues" evidence="1">
    <location>
        <begin position="49"/>
        <end position="58"/>
    </location>
</feature>
<dbReference type="Proteomes" id="UP000799118">
    <property type="component" value="Unassembled WGS sequence"/>
</dbReference>
<feature type="region of interest" description="Disordered" evidence="1">
    <location>
        <begin position="1"/>
        <end position="113"/>
    </location>
</feature>
<organism evidence="2 3">
    <name type="scientific">Gymnopus androsaceus JB14</name>
    <dbReference type="NCBI Taxonomy" id="1447944"/>
    <lineage>
        <taxon>Eukaryota</taxon>
        <taxon>Fungi</taxon>
        <taxon>Dikarya</taxon>
        <taxon>Basidiomycota</taxon>
        <taxon>Agaricomycotina</taxon>
        <taxon>Agaricomycetes</taxon>
        <taxon>Agaricomycetidae</taxon>
        <taxon>Agaricales</taxon>
        <taxon>Marasmiineae</taxon>
        <taxon>Omphalotaceae</taxon>
        <taxon>Gymnopus</taxon>
    </lineage>
</organism>
<feature type="compositionally biased region" description="Low complexity" evidence="1">
    <location>
        <begin position="90"/>
        <end position="102"/>
    </location>
</feature>
<sequence>MARQRQTARRGGFFPVQTARRLVAPSPSPIDRGAALGKRKRTEVYYGEAENEDEEAETENAKSEDDNPPKQKTKKLQSPMKVNANAAGPSSSSTYSYYSRYSGPRPHPQEQSPFLSLPAELLDRILADRVLNERDHLALSGVCTALRLGYDEEVWNASYGHSSIPNTNEYPPRLLYISIHLFRTISSPIVFCTTHATLLLVLLPMNQTQVASQQLLTYGLEPLGESTTNLFDQG</sequence>
<evidence type="ECO:0008006" key="4">
    <source>
        <dbReference type="Google" id="ProtNLM"/>
    </source>
</evidence>
<proteinExistence type="predicted"/>
<reference evidence="2" key="1">
    <citation type="journal article" date="2019" name="Environ. Microbiol.">
        <title>Fungal ecological strategies reflected in gene transcription - a case study of two litter decomposers.</title>
        <authorList>
            <person name="Barbi F."/>
            <person name="Kohler A."/>
            <person name="Barry K."/>
            <person name="Baskaran P."/>
            <person name="Daum C."/>
            <person name="Fauchery L."/>
            <person name="Ihrmark K."/>
            <person name="Kuo A."/>
            <person name="LaButti K."/>
            <person name="Lipzen A."/>
            <person name="Morin E."/>
            <person name="Grigoriev I.V."/>
            <person name="Henrissat B."/>
            <person name="Lindahl B."/>
            <person name="Martin F."/>
        </authorList>
    </citation>
    <scope>NUCLEOTIDE SEQUENCE</scope>
    <source>
        <strain evidence="2">JB14</strain>
    </source>
</reference>
<dbReference type="EMBL" id="ML769821">
    <property type="protein sequence ID" value="KAE9387128.1"/>
    <property type="molecule type" value="Genomic_DNA"/>
</dbReference>
<dbReference type="AlphaFoldDB" id="A0A6A4GNH3"/>
<keyword evidence="3" id="KW-1185">Reference proteome</keyword>
<name>A0A6A4GNH3_9AGAR</name>
<accession>A0A6A4GNH3</accession>
<gene>
    <name evidence="2" type="ORF">BT96DRAFT_493224</name>
</gene>
<protein>
    <recommendedName>
        <fullName evidence="4">F-box domain-containing protein</fullName>
    </recommendedName>
</protein>
<feature type="compositionally biased region" description="Basic and acidic residues" evidence="1">
    <location>
        <begin position="59"/>
        <end position="69"/>
    </location>
</feature>
<evidence type="ECO:0000256" key="1">
    <source>
        <dbReference type="SAM" id="MobiDB-lite"/>
    </source>
</evidence>